<comment type="similarity">
    <text evidence="2">Belongs to the LysR transcriptional regulatory family.</text>
</comment>
<evidence type="ECO:0000313" key="8">
    <source>
        <dbReference type="Proteomes" id="UP000231194"/>
    </source>
</evidence>
<dbReference type="PROSITE" id="PS50931">
    <property type="entry name" value="HTH_LYSR"/>
    <property type="match status" value="1"/>
</dbReference>
<evidence type="ECO:0000256" key="1">
    <source>
        <dbReference type="ARBA" id="ARBA00003502"/>
    </source>
</evidence>
<dbReference type="Gene3D" id="1.10.10.10">
    <property type="entry name" value="Winged helix-like DNA-binding domain superfamily/Winged helix DNA-binding domain"/>
    <property type="match status" value="1"/>
</dbReference>
<dbReference type="Pfam" id="PF00126">
    <property type="entry name" value="HTH_1"/>
    <property type="match status" value="1"/>
</dbReference>
<dbReference type="InterPro" id="IPR036388">
    <property type="entry name" value="WH-like_DNA-bd_sf"/>
</dbReference>
<dbReference type="OrthoDB" id="7624726at2"/>
<dbReference type="SUPFAM" id="SSF46785">
    <property type="entry name" value="Winged helix' DNA-binding domain"/>
    <property type="match status" value="1"/>
</dbReference>
<dbReference type="InterPro" id="IPR005119">
    <property type="entry name" value="LysR_subst-bd"/>
</dbReference>
<dbReference type="SUPFAM" id="SSF53850">
    <property type="entry name" value="Periplasmic binding protein-like II"/>
    <property type="match status" value="1"/>
</dbReference>
<dbReference type="PANTHER" id="PTHR30126">
    <property type="entry name" value="HTH-TYPE TRANSCRIPTIONAL REGULATOR"/>
    <property type="match status" value="1"/>
</dbReference>
<comment type="caution">
    <text evidence="7">The sequence shown here is derived from an EMBL/GenBank/DDBJ whole genome shotgun (WGS) entry which is preliminary data.</text>
</comment>
<keyword evidence="5" id="KW-0804">Transcription</keyword>
<protein>
    <submittedName>
        <fullName evidence="7">LysR family transcriptional regulator</fullName>
    </submittedName>
</protein>
<dbReference type="CDD" id="cd05466">
    <property type="entry name" value="PBP2_LTTR_substrate"/>
    <property type="match status" value="1"/>
</dbReference>
<dbReference type="PANTHER" id="PTHR30126:SF39">
    <property type="entry name" value="HTH-TYPE TRANSCRIPTIONAL REGULATOR CYSL"/>
    <property type="match status" value="1"/>
</dbReference>
<evidence type="ECO:0000313" key="7">
    <source>
        <dbReference type="EMBL" id="PJG53018.1"/>
    </source>
</evidence>
<dbReference type="RefSeq" id="WP_100234150.1">
    <property type="nucleotide sequence ID" value="NZ_PGVG01000020.1"/>
</dbReference>
<dbReference type="GO" id="GO:0003700">
    <property type="term" value="F:DNA-binding transcription factor activity"/>
    <property type="evidence" value="ECO:0007669"/>
    <property type="project" value="InterPro"/>
</dbReference>
<keyword evidence="3" id="KW-0805">Transcription regulation</keyword>
<feature type="domain" description="HTH lysR-type" evidence="6">
    <location>
        <begin position="1"/>
        <end position="58"/>
    </location>
</feature>
<dbReference type="GO" id="GO:0000976">
    <property type="term" value="F:transcription cis-regulatory region binding"/>
    <property type="evidence" value="ECO:0007669"/>
    <property type="project" value="TreeGrafter"/>
</dbReference>
<organism evidence="7 8">
    <name type="scientific">Bradyrhizobium forestalis</name>
    <dbReference type="NCBI Taxonomy" id="1419263"/>
    <lineage>
        <taxon>Bacteria</taxon>
        <taxon>Pseudomonadati</taxon>
        <taxon>Pseudomonadota</taxon>
        <taxon>Alphaproteobacteria</taxon>
        <taxon>Hyphomicrobiales</taxon>
        <taxon>Nitrobacteraceae</taxon>
        <taxon>Bradyrhizobium</taxon>
    </lineage>
</organism>
<dbReference type="EMBL" id="PGVG01000020">
    <property type="protein sequence ID" value="PJG53018.1"/>
    <property type="molecule type" value="Genomic_DNA"/>
</dbReference>
<dbReference type="PRINTS" id="PR00039">
    <property type="entry name" value="HTHLYSR"/>
</dbReference>
<keyword evidence="8" id="KW-1185">Reference proteome</keyword>
<dbReference type="Pfam" id="PF03466">
    <property type="entry name" value="LysR_substrate"/>
    <property type="match status" value="1"/>
</dbReference>
<dbReference type="InterPro" id="IPR000847">
    <property type="entry name" value="LysR_HTH_N"/>
</dbReference>
<evidence type="ECO:0000256" key="5">
    <source>
        <dbReference type="ARBA" id="ARBA00023163"/>
    </source>
</evidence>
<evidence type="ECO:0000256" key="4">
    <source>
        <dbReference type="ARBA" id="ARBA00023125"/>
    </source>
</evidence>
<keyword evidence="4" id="KW-0238">DNA-binding</keyword>
<accession>A0A2M8R5B5</accession>
<gene>
    <name evidence="7" type="ORF">CVM73_23220</name>
</gene>
<proteinExistence type="inferred from homology"/>
<dbReference type="InterPro" id="IPR036390">
    <property type="entry name" value="WH_DNA-bd_sf"/>
</dbReference>
<name>A0A2M8R5B5_9BRAD</name>
<reference evidence="7 8" key="1">
    <citation type="submission" date="2017-11" db="EMBL/GenBank/DDBJ databases">
        <title>Bradyrhizobium forestalis sp. nov., an efficient nitrogen-fixing bacterium isolated from nodules of forest legume species in the Amazon.</title>
        <authorList>
            <person name="Costa E.M."/>
            <person name="Guimaraes A."/>
            <person name="Carvalho T.S."/>
            <person name="Rodrigues T.L."/>
            <person name="Ribeiro P.R.A."/>
            <person name="Lebbe L."/>
            <person name="Willems A."/>
            <person name="Moreira F.M.S."/>
        </authorList>
    </citation>
    <scope>NUCLEOTIDE SEQUENCE [LARGE SCALE GENOMIC DNA]</scope>
    <source>
        <strain evidence="7 8">INPA54B</strain>
    </source>
</reference>
<evidence type="ECO:0000256" key="3">
    <source>
        <dbReference type="ARBA" id="ARBA00023015"/>
    </source>
</evidence>
<dbReference type="Gene3D" id="3.40.190.10">
    <property type="entry name" value="Periplasmic binding protein-like II"/>
    <property type="match status" value="2"/>
</dbReference>
<dbReference type="Proteomes" id="UP000231194">
    <property type="component" value="Unassembled WGS sequence"/>
</dbReference>
<evidence type="ECO:0000256" key="2">
    <source>
        <dbReference type="ARBA" id="ARBA00009437"/>
    </source>
</evidence>
<comment type="function">
    <text evidence="1">NodD regulates the expression of the nodABCFE genes which encode other nodulation proteins. NodD is also a negative regulator of its own expression. Binds flavonoids as inducers.</text>
</comment>
<dbReference type="AlphaFoldDB" id="A0A2M8R5B5"/>
<sequence length="297" mass="32467">MAFDRLHTFLEVYRRLSMGRAAEALALTQPAVSNQISSLEQEFGFPLFVRSRSGVRPTPAADSLARDIAEHVDALGQTLAERRTRSTALSGLLHIGTPAELFSSVGPRIVGAFLGTDIRIQAHFGGRAFLRQGLEDGSFDLALMASSPPERRFGSERVGGERLLLLAHPQIRDALRGRKVDAQALQTVPFVAYNAELSLIRQYFLEAFQGTCQKAARIVVPDLRNVLAIAAELPMWTVAPDYLALPYVASGRLVEIGPALTAVNPFYLVWPKGAPRTSRTMFARRAVKDALISTGSR</sequence>
<evidence type="ECO:0000259" key="6">
    <source>
        <dbReference type="PROSITE" id="PS50931"/>
    </source>
</evidence>